<name>A0A1Q9CLY8_SYMMI</name>
<dbReference type="Gene3D" id="3.40.50.12780">
    <property type="entry name" value="N-terminal domain of ligase-like"/>
    <property type="match status" value="1"/>
</dbReference>
<organism evidence="3 4">
    <name type="scientific">Symbiodinium microadriaticum</name>
    <name type="common">Dinoflagellate</name>
    <name type="synonym">Zooxanthella microadriatica</name>
    <dbReference type="NCBI Taxonomy" id="2951"/>
    <lineage>
        <taxon>Eukaryota</taxon>
        <taxon>Sar</taxon>
        <taxon>Alveolata</taxon>
        <taxon>Dinophyceae</taxon>
        <taxon>Suessiales</taxon>
        <taxon>Symbiodiniaceae</taxon>
        <taxon>Symbiodinium</taxon>
    </lineage>
</organism>
<dbReference type="PANTHER" id="PTHR45527:SF1">
    <property type="entry name" value="FATTY ACID SYNTHASE"/>
    <property type="match status" value="1"/>
</dbReference>
<evidence type="ECO:0000259" key="2">
    <source>
        <dbReference type="Pfam" id="PF00501"/>
    </source>
</evidence>
<dbReference type="GO" id="GO:0044550">
    <property type="term" value="P:secondary metabolite biosynthetic process"/>
    <property type="evidence" value="ECO:0007669"/>
    <property type="project" value="TreeGrafter"/>
</dbReference>
<accession>A0A1Q9CLY8</accession>
<proteinExistence type="predicted"/>
<evidence type="ECO:0000313" key="4">
    <source>
        <dbReference type="Proteomes" id="UP000186817"/>
    </source>
</evidence>
<dbReference type="SMR" id="A0A1Q9CLY8"/>
<dbReference type="SUPFAM" id="SSF56801">
    <property type="entry name" value="Acetyl-CoA synthetase-like"/>
    <property type="match status" value="1"/>
</dbReference>
<comment type="caution">
    <text evidence="3">The sequence shown here is derived from an EMBL/GenBank/DDBJ whole genome shotgun (WGS) entry which is preliminary data.</text>
</comment>
<evidence type="ECO:0000313" key="3">
    <source>
        <dbReference type="EMBL" id="OLP83941.1"/>
    </source>
</evidence>
<dbReference type="AlphaFoldDB" id="A0A1Q9CLY8"/>
<dbReference type="GO" id="GO:0031177">
    <property type="term" value="F:phosphopantetheine binding"/>
    <property type="evidence" value="ECO:0007669"/>
    <property type="project" value="TreeGrafter"/>
</dbReference>
<dbReference type="PROSITE" id="PS00455">
    <property type="entry name" value="AMP_BINDING"/>
    <property type="match status" value="1"/>
</dbReference>
<feature type="domain" description="AMP-dependent synthetase/ligase" evidence="2">
    <location>
        <begin position="252"/>
        <end position="450"/>
    </location>
</feature>
<gene>
    <name evidence="3" type="primary">PCBAB</name>
    <name evidence="3" type="ORF">AK812_SmicGene35241</name>
</gene>
<dbReference type="InterPro" id="IPR020845">
    <property type="entry name" value="AMP-binding_CS"/>
</dbReference>
<sequence>MDTATLESLHKPLRDCSMDAHDQSLVKNCDEARNVQSAFSHFVEGFEKKLRTVHSEVLGYDLPAKFLGRFKGKVVNTKLGRRFLQTNGSILTDHTAINGRLKAVMRLKQLLHLRLKGINEIECFQLWDKLYRDGNFPGGFAKWLLDSDIVSYVPSLPPSVEWLEVVVVQVDQEVSRWQALIRWIASCTGSGTARFIATYGKAVIELENRLNSTALPDLRECFDSLGRLPKSLMQSKVAVPAVCHKQLIAEVLEQWAETQPTADALVDPHERVTFGELVERARLLGKELFGSRFLDGRTGQVVALLMPHNCDYVISMLGIWYASGMIIVVEAHFPEAMCREVCEEARTAAAVASPAHSPKFANVSGCRTLELGQDWVGRLERLSDPSLLLQRPALEDTCILMFTSGTTGRPKTIAGSHFFMHAGALAKNFFAPFDKTDDFREAYNVMFVWEVMRVMMLDARKPNRRWTESEKRVGQVVERVSVDCPAMAMVLWGSSLNSMLPPEKPSEVDGDQELPPAFPIDDRFSNGGEPLLDEAEMCRRARVDTGESLATRQSYFSDSMPTSASVNAPPNRVLHTRNTVLVENMMKELSTFSGRRQLEKEVASRRRRDSDEEPKKLAAPQPHGWSFAGPWFSRATA</sequence>
<dbReference type="Pfam" id="PF00501">
    <property type="entry name" value="AMP-binding"/>
    <property type="match status" value="1"/>
</dbReference>
<evidence type="ECO:0000256" key="1">
    <source>
        <dbReference type="SAM" id="MobiDB-lite"/>
    </source>
</evidence>
<keyword evidence="4" id="KW-1185">Reference proteome</keyword>
<reference evidence="3 4" key="1">
    <citation type="submission" date="2016-02" db="EMBL/GenBank/DDBJ databases">
        <title>Genome analysis of coral dinoflagellate symbionts highlights evolutionary adaptations to a symbiotic lifestyle.</title>
        <authorList>
            <person name="Aranda M."/>
            <person name="Li Y."/>
            <person name="Liew Y.J."/>
            <person name="Baumgarten S."/>
            <person name="Simakov O."/>
            <person name="Wilson M."/>
            <person name="Piel J."/>
            <person name="Ashoor H."/>
            <person name="Bougouffa S."/>
            <person name="Bajic V.B."/>
            <person name="Ryu T."/>
            <person name="Ravasi T."/>
            <person name="Bayer T."/>
            <person name="Micklem G."/>
            <person name="Kim H."/>
            <person name="Bhak J."/>
            <person name="Lajeunesse T.C."/>
            <person name="Voolstra C.R."/>
        </authorList>
    </citation>
    <scope>NUCLEOTIDE SEQUENCE [LARGE SCALE GENOMIC DNA]</scope>
    <source>
        <strain evidence="3 4">CCMP2467</strain>
    </source>
</reference>
<dbReference type="EMBL" id="LSRX01001080">
    <property type="protein sequence ID" value="OLP83941.1"/>
    <property type="molecule type" value="Genomic_DNA"/>
</dbReference>
<dbReference type="InterPro" id="IPR000873">
    <property type="entry name" value="AMP-dep_synth/lig_dom"/>
</dbReference>
<dbReference type="GO" id="GO:0005737">
    <property type="term" value="C:cytoplasm"/>
    <property type="evidence" value="ECO:0007669"/>
    <property type="project" value="TreeGrafter"/>
</dbReference>
<feature type="compositionally biased region" description="Basic and acidic residues" evidence="1">
    <location>
        <begin position="596"/>
        <end position="616"/>
    </location>
</feature>
<dbReference type="InterPro" id="IPR042099">
    <property type="entry name" value="ANL_N_sf"/>
</dbReference>
<dbReference type="PANTHER" id="PTHR45527">
    <property type="entry name" value="NONRIBOSOMAL PEPTIDE SYNTHETASE"/>
    <property type="match status" value="1"/>
</dbReference>
<dbReference type="Proteomes" id="UP000186817">
    <property type="component" value="Unassembled WGS sequence"/>
</dbReference>
<protein>
    <submittedName>
        <fullName evidence="3">N-(5-amino-5-carboxypentanoyl)-L-cysteinyl-D-valine synthase</fullName>
    </submittedName>
</protein>
<dbReference type="OrthoDB" id="464005at2759"/>
<dbReference type="GO" id="GO:0043041">
    <property type="term" value="P:amino acid activation for nonribosomal peptide biosynthetic process"/>
    <property type="evidence" value="ECO:0007669"/>
    <property type="project" value="TreeGrafter"/>
</dbReference>
<feature type="region of interest" description="Disordered" evidence="1">
    <location>
        <begin position="592"/>
        <end position="637"/>
    </location>
</feature>